<evidence type="ECO:0000256" key="1">
    <source>
        <dbReference type="SAM" id="MobiDB-lite"/>
    </source>
</evidence>
<reference evidence="2" key="1">
    <citation type="submission" date="2020-11" db="EMBL/GenBank/DDBJ databases">
        <authorList>
            <consortium name="DOE Joint Genome Institute"/>
            <person name="Ahrendt S."/>
            <person name="Riley R."/>
            <person name="Andreopoulos W."/>
            <person name="Labutti K."/>
            <person name="Pangilinan J."/>
            <person name="Ruiz-Duenas F.J."/>
            <person name="Barrasa J.M."/>
            <person name="Sanchez-Garcia M."/>
            <person name="Camarero S."/>
            <person name="Miyauchi S."/>
            <person name="Serrano A."/>
            <person name="Linde D."/>
            <person name="Babiker R."/>
            <person name="Drula E."/>
            <person name="Ayuso-Fernandez I."/>
            <person name="Pacheco R."/>
            <person name="Padilla G."/>
            <person name="Ferreira P."/>
            <person name="Barriuso J."/>
            <person name="Kellner H."/>
            <person name="Castanera R."/>
            <person name="Alfaro M."/>
            <person name="Ramirez L."/>
            <person name="Pisabarro A.G."/>
            <person name="Kuo A."/>
            <person name="Tritt A."/>
            <person name="Lipzen A."/>
            <person name="He G."/>
            <person name="Yan M."/>
            <person name="Ng V."/>
            <person name="Cullen D."/>
            <person name="Martin F."/>
            <person name="Rosso M.-N."/>
            <person name="Henrissat B."/>
            <person name="Hibbett D."/>
            <person name="Martinez A.T."/>
            <person name="Grigoriev I.V."/>
        </authorList>
    </citation>
    <scope>NUCLEOTIDE SEQUENCE</scope>
    <source>
        <strain evidence="2">CBS 247.69</strain>
    </source>
</reference>
<name>A0A9P5YHG2_9AGAR</name>
<feature type="compositionally biased region" description="Polar residues" evidence="1">
    <location>
        <begin position="72"/>
        <end position="95"/>
    </location>
</feature>
<dbReference type="Proteomes" id="UP000807353">
    <property type="component" value="Unassembled WGS sequence"/>
</dbReference>
<keyword evidence="3" id="KW-1185">Reference proteome</keyword>
<dbReference type="AlphaFoldDB" id="A0A9P5YHG2"/>
<protein>
    <submittedName>
        <fullName evidence="2">Uncharacterized protein</fullName>
    </submittedName>
</protein>
<feature type="compositionally biased region" description="Low complexity" evidence="1">
    <location>
        <begin position="47"/>
        <end position="62"/>
    </location>
</feature>
<accession>A0A9P5YHG2</accession>
<organism evidence="2 3">
    <name type="scientific">Collybia nuda</name>
    <dbReference type="NCBI Taxonomy" id="64659"/>
    <lineage>
        <taxon>Eukaryota</taxon>
        <taxon>Fungi</taxon>
        <taxon>Dikarya</taxon>
        <taxon>Basidiomycota</taxon>
        <taxon>Agaricomycotina</taxon>
        <taxon>Agaricomycetes</taxon>
        <taxon>Agaricomycetidae</taxon>
        <taxon>Agaricales</taxon>
        <taxon>Tricholomatineae</taxon>
        <taxon>Clitocybaceae</taxon>
        <taxon>Collybia</taxon>
    </lineage>
</organism>
<proteinExistence type="predicted"/>
<dbReference type="EMBL" id="MU150229">
    <property type="protein sequence ID" value="KAF9469982.1"/>
    <property type="molecule type" value="Genomic_DNA"/>
</dbReference>
<sequence length="210" mass="23788">MMNKSALAKLKRTALQQLAKRGGVRANAKSTDIIDILLKKFPHGVPRSLLQSSERQEQSTTRNEPKRRKLNIDSQTPDVTTNTGLGKHGIQSNLVEHNPGSDPFPHAPGDKSVRLVKREITRLIDEEVAIREAVYETELLMAQAMSIANEIAKDIREISWMRYCIETDVVYELKHDQALWDGTRLMSDEDERQQRETLLKDTNREGCGGV</sequence>
<comment type="caution">
    <text evidence="2">The sequence shown here is derived from an EMBL/GenBank/DDBJ whole genome shotgun (WGS) entry which is preliminary data.</text>
</comment>
<gene>
    <name evidence="2" type="ORF">BDZ94DRAFT_1243682</name>
</gene>
<dbReference type="OrthoDB" id="3270863at2759"/>
<feature type="region of interest" description="Disordered" evidence="1">
    <location>
        <begin position="47"/>
        <end position="110"/>
    </location>
</feature>
<evidence type="ECO:0000313" key="3">
    <source>
        <dbReference type="Proteomes" id="UP000807353"/>
    </source>
</evidence>
<evidence type="ECO:0000313" key="2">
    <source>
        <dbReference type="EMBL" id="KAF9469982.1"/>
    </source>
</evidence>